<evidence type="ECO:0008006" key="3">
    <source>
        <dbReference type="Google" id="ProtNLM"/>
    </source>
</evidence>
<evidence type="ECO:0000313" key="1">
    <source>
        <dbReference type="EMBL" id="MCQ4840392.1"/>
    </source>
</evidence>
<gene>
    <name evidence="1" type="ORF">NE695_10770</name>
</gene>
<dbReference type="GeneID" id="90533444"/>
<dbReference type="Proteomes" id="UP001524473">
    <property type="component" value="Unassembled WGS sequence"/>
</dbReference>
<reference evidence="1 2" key="1">
    <citation type="submission" date="2022-06" db="EMBL/GenBank/DDBJ databases">
        <title>Isolation of gut microbiota from human fecal samples.</title>
        <authorList>
            <person name="Pamer E.G."/>
            <person name="Barat B."/>
            <person name="Waligurski E."/>
            <person name="Medina S."/>
            <person name="Paddock L."/>
            <person name="Mostad J."/>
        </authorList>
    </citation>
    <scope>NUCLEOTIDE SEQUENCE [LARGE SCALE GENOMIC DNA]</scope>
    <source>
        <strain evidence="1 2">DFI.9.73</strain>
    </source>
</reference>
<dbReference type="RefSeq" id="WP_066866543.1">
    <property type="nucleotide sequence ID" value="NZ_CABKVV010000014.1"/>
</dbReference>
<name>A0ABT1S0E3_9FIRM</name>
<sequence>MSKKPRLLMTQSLLSAWQWQFKAFDPESAHREFLRTLRREKTRPNQAMLDGIKFENMVTEFCAGAELPQGHEWEEGIRGIGNRVRGCQFQVPAYRDILVDGIPFLLYGRLDGLQAGIIFDIKFSRGYQVGKYLDSPQHPMYFACVPEAKRFDYVVYTGKDVCVESYTPGETVPIERIIRDFIRYLEDTGLDKLYCEKWEAL</sequence>
<organism evidence="1 2">
    <name type="scientific">Neglectibacter timonensis</name>
    <dbReference type="NCBI Taxonomy" id="1776382"/>
    <lineage>
        <taxon>Bacteria</taxon>
        <taxon>Bacillati</taxon>
        <taxon>Bacillota</taxon>
        <taxon>Clostridia</taxon>
        <taxon>Eubacteriales</taxon>
        <taxon>Oscillospiraceae</taxon>
        <taxon>Neglectibacter</taxon>
    </lineage>
</organism>
<accession>A0ABT1S0E3</accession>
<keyword evidence="2" id="KW-1185">Reference proteome</keyword>
<protein>
    <recommendedName>
        <fullName evidence="3">PD-(D/E)XK nuclease superfamily protein</fullName>
    </recommendedName>
</protein>
<dbReference type="EMBL" id="JANFZH010000023">
    <property type="protein sequence ID" value="MCQ4840392.1"/>
    <property type="molecule type" value="Genomic_DNA"/>
</dbReference>
<evidence type="ECO:0000313" key="2">
    <source>
        <dbReference type="Proteomes" id="UP001524473"/>
    </source>
</evidence>
<proteinExistence type="predicted"/>
<comment type="caution">
    <text evidence="1">The sequence shown here is derived from an EMBL/GenBank/DDBJ whole genome shotgun (WGS) entry which is preliminary data.</text>
</comment>